<dbReference type="EMBL" id="ACEC01000058">
    <property type="protein sequence ID" value="EEG30635.1"/>
    <property type="molecule type" value="Genomic_DNA"/>
</dbReference>
<accession>C0ECY3</accession>
<name>C0ECY3_9FIRM</name>
<dbReference type="Gene3D" id="1.10.260.40">
    <property type="entry name" value="lambda repressor-like DNA-binding domains"/>
    <property type="match status" value="1"/>
</dbReference>
<protein>
    <recommendedName>
        <fullName evidence="1">HTH cro/C1-type domain-containing protein</fullName>
    </recommendedName>
</protein>
<dbReference type="AlphaFoldDB" id="C0ECY3"/>
<evidence type="ECO:0000259" key="1">
    <source>
        <dbReference type="PROSITE" id="PS50943"/>
    </source>
</evidence>
<organism evidence="2 3">
    <name type="scientific">[Clostridium] methylpentosum DSM 5476</name>
    <dbReference type="NCBI Taxonomy" id="537013"/>
    <lineage>
        <taxon>Bacteria</taxon>
        <taxon>Bacillati</taxon>
        <taxon>Bacillota</taxon>
        <taxon>Clostridia</taxon>
        <taxon>Eubacteriales</taxon>
        <taxon>Oscillospiraceae</taxon>
        <taxon>Oscillospiraceae incertae sedis</taxon>
    </lineage>
</organism>
<feature type="domain" description="HTH cro/C1-type" evidence="1">
    <location>
        <begin position="38"/>
        <end position="58"/>
    </location>
</feature>
<comment type="caution">
    <text evidence="2">The sequence shown here is derived from an EMBL/GenBank/DDBJ whole genome shotgun (WGS) entry which is preliminary data.</text>
</comment>
<reference evidence="2 3" key="2">
    <citation type="submission" date="2009-02" db="EMBL/GenBank/DDBJ databases">
        <title>Draft genome sequence of Clostridium methylpentosum (DSM 5476).</title>
        <authorList>
            <person name="Sudarsanam P."/>
            <person name="Ley R."/>
            <person name="Guruge J."/>
            <person name="Turnbaugh P.J."/>
            <person name="Mahowald M."/>
            <person name="Liep D."/>
            <person name="Gordon J."/>
        </authorList>
    </citation>
    <scope>NUCLEOTIDE SEQUENCE [LARGE SCALE GENOMIC DNA]</scope>
    <source>
        <strain evidence="2 3">DSM 5476</strain>
    </source>
</reference>
<dbReference type="InterPro" id="IPR001387">
    <property type="entry name" value="Cro/C1-type_HTH"/>
</dbReference>
<evidence type="ECO:0000313" key="3">
    <source>
        <dbReference type="Proteomes" id="UP000003340"/>
    </source>
</evidence>
<dbReference type="Proteomes" id="UP000003340">
    <property type="component" value="Unassembled WGS sequence"/>
</dbReference>
<keyword evidence="3" id="KW-1185">Reference proteome</keyword>
<dbReference type="HOGENOM" id="CLU_066192_4_5_9"/>
<sequence>MIFENVKMLCEKNKMTITGLCVELTGSKGNIPTWKKDNFRADILKKIADKFNVSVDFLFTGDLSIHEVPTLPKDSQKILKLYESLDDKDKGKVEGFIEALADQSKS</sequence>
<dbReference type="GO" id="GO:0003677">
    <property type="term" value="F:DNA binding"/>
    <property type="evidence" value="ECO:0007669"/>
    <property type="project" value="InterPro"/>
</dbReference>
<gene>
    <name evidence="2" type="ORF">CLOSTMETH_01704</name>
</gene>
<dbReference type="PROSITE" id="PS50943">
    <property type="entry name" value="HTH_CROC1"/>
    <property type="match status" value="1"/>
</dbReference>
<dbReference type="SUPFAM" id="SSF47413">
    <property type="entry name" value="lambda repressor-like DNA-binding domains"/>
    <property type="match status" value="1"/>
</dbReference>
<reference evidence="2 3" key="1">
    <citation type="submission" date="2009-01" db="EMBL/GenBank/DDBJ databases">
        <authorList>
            <person name="Fulton L."/>
            <person name="Clifton S."/>
            <person name="Fulton B."/>
            <person name="Xu J."/>
            <person name="Minx P."/>
            <person name="Pepin K.H."/>
            <person name="Johnson M."/>
            <person name="Bhonagiri V."/>
            <person name="Nash W.E."/>
            <person name="Mardis E.R."/>
            <person name="Wilson R.K."/>
        </authorList>
    </citation>
    <scope>NUCLEOTIDE SEQUENCE [LARGE SCALE GENOMIC DNA]</scope>
    <source>
        <strain evidence="2 3">DSM 5476</strain>
    </source>
</reference>
<dbReference type="CDD" id="cd00093">
    <property type="entry name" value="HTH_XRE"/>
    <property type="match status" value="1"/>
</dbReference>
<evidence type="ECO:0000313" key="2">
    <source>
        <dbReference type="EMBL" id="EEG30635.1"/>
    </source>
</evidence>
<proteinExistence type="predicted"/>
<dbReference type="InterPro" id="IPR010982">
    <property type="entry name" value="Lambda_DNA-bd_dom_sf"/>
</dbReference>